<feature type="domain" description="Tail sheath protein subtilisin-like" evidence="2">
    <location>
        <begin position="209"/>
        <end position="369"/>
    </location>
</feature>
<feature type="domain" description="Tail sheath protein C-terminal" evidence="3">
    <location>
        <begin position="377"/>
        <end position="491"/>
    </location>
</feature>
<sequence length="497" mass="52881">MSVSFNTIPSGIRVPLFYAEVDNSAAFTPSESTQSLLIGQMLATGTAEAGKPVTVSTAAMAKQLFGRGSMLARMVAAYRTVDSFGQLVCIPLADVTNSVAASAEVTFSGNATEAGTLSFYIGGSRVQVSVAEGAEAGVVAQALADAISLQKDLPVTAGAADAVCTITARNRGSLGNGILLALNLRGLINGEKTPMGLGIELAAMTGGTADPDIAAAVEAMGDAQYDFIGVPYSDAAVLDAFQTEMNDTSGRWAPFRQIYGHVYTAKRGDVNALKTFGNARNDQHCTIVGVEPELPTPIEEVLAAYLARTSVFISADPARPTQTGVLTGVMAAPSESRFITTDRQTLLENGIATLTTTSGTVMIERAVTTYQRNSFGDADASYLDSETMHTLAYVLRRMKSLITTKYARHKLANDGTRYGAGQAIVTPSVIRGELVALYRQLELSGIVENADLFKQYLIVERNADNPNRLDVLFPPDLVNQLRIFAVLNQFRLQYAEE</sequence>
<organism evidence="4 5">
    <name type="scientific">Sutterella faecalis</name>
    <dbReference type="NCBI Taxonomy" id="2584944"/>
    <lineage>
        <taxon>Bacteria</taxon>
        <taxon>Pseudomonadati</taxon>
        <taxon>Pseudomonadota</taxon>
        <taxon>Betaproteobacteria</taxon>
        <taxon>Burkholderiales</taxon>
        <taxon>Sutterellaceae</taxon>
        <taxon>Sutterella</taxon>
    </lineage>
</organism>
<dbReference type="Pfam" id="PF04984">
    <property type="entry name" value="Phage_sheath_1"/>
    <property type="match status" value="1"/>
</dbReference>
<proteinExistence type="inferred from homology"/>
<evidence type="ECO:0000313" key="4">
    <source>
        <dbReference type="EMBL" id="QDA55581.1"/>
    </source>
</evidence>
<dbReference type="PIRSF" id="PIRSF007349">
    <property type="entry name" value="Tsp_L"/>
    <property type="match status" value="1"/>
</dbReference>
<evidence type="ECO:0000256" key="1">
    <source>
        <dbReference type="ARBA" id="ARBA00008005"/>
    </source>
</evidence>
<keyword evidence="5" id="KW-1185">Reference proteome</keyword>
<dbReference type="InterPro" id="IPR020287">
    <property type="entry name" value="Tail_sheath_C"/>
</dbReference>
<evidence type="ECO:0000259" key="3">
    <source>
        <dbReference type="Pfam" id="PF17482"/>
    </source>
</evidence>
<evidence type="ECO:0000259" key="2">
    <source>
        <dbReference type="Pfam" id="PF04984"/>
    </source>
</evidence>
<gene>
    <name evidence="4" type="ORF">FG381_11925</name>
</gene>
<evidence type="ECO:0000313" key="5">
    <source>
        <dbReference type="Proteomes" id="UP000308889"/>
    </source>
</evidence>
<dbReference type="Pfam" id="PF17482">
    <property type="entry name" value="Phage_sheath_1C"/>
    <property type="match status" value="1"/>
</dbReference>
<dbReference type="EMBL" id="CP040882">
    <property type="protein sequence ID" value="QDA55581.1"/>
    <property type="molecule type" value="Genomic_DNA"/>
</dbReference>
<reference evidence="5" key="1">
    <citation type="submission" date="2019-06" db="EMBL/GenBank/DDBJ databases">
        <authorList>
            <person name="Oh B.S."/>
        </authorList>
    </citation>
    <scope>NUCLEOTIDE SEQUENCE [LARGE SCALE GENOMIC DNA]</scope>
    <source>
        <strain evidence="5">KGMB03119</strain>
    </source>
</reference>
<dbReference type="InterPro" id="IPR007067">
    <property type="entry name" value="Tail_sheath"/>
</dbReference>
<dbReference type="InterPro" id="IPR035089">
    <property type="entry name" value="Phage_sheath_subtilisin"/>
</dbReference>
<name>A0ABX5VHF0_9BURK</name>
<accession>A0ABX5VHF0</accession>
<protein>
    <submittedName>
        <fullName evidence="4">Phage tail protein</fullName>
    </submittedName>
</protein>
<comment type="similarity">
    <text evidence="1">Belongs to the myoviridae tail sheath protein family.</text>
</comment>
<dbReference type="RefSeq" id="WP_139688989.1">
    <property type="nucleotide sequence ID" value="NZ_CP040882.1"/>
</dbReference>
<dbReference type="Proteomes" id="UP000308889">
    <property type="component" value="Chromosome"/>
</dbReference>